<sequence>MNMHIRKFAVALGAATIVGLMSGATVLAQETTQERLQDLARRVVGPELPQIDRTIRRASYDSGASYWISPVMRNAPGTISGEYYTIDRKRVARTFEFSVINPNGDNNVTAYVNCYDEAGAPLSRYNQSFTVPPMGAVNWSSSSVSLPISNDGATEEVDDVWCVVGGDRPTVVFGRTVYRLGSEVSKYHLSLERATPAAR</sequence>
<reference evidence="1" key="1">
    <citation type="submission" date="2018-06" db="EMBL/GenBank/DDBJ databases">
        <authorList>
            <person name="Zhirakovskaya E."/>
        </authorList>
    </citation>
    <scope>NUCLEOTIDE SEQUENCE</scope>
</reference>
<name>A0A3B0SN10_9ZZZZ</name>
<organism evidence="1">
    <name type="scientific">hydrothermal vent metagenome</name>
    <dbReference type="NCBI Taxonomy" id="652676"/>
    <lineage>
        <taxon>unclassified sequences</taxon>
        <taxon>metagenomes</taxon>
        <taxon>ecological metagenomes</taxon>
    </lineage>
</organism>
<dbReference type="AlphaFoldDB" id="A0A3B0SN10"/>
<proteinExistence type="predicted"/>
<gene>
    <name evidence="1" type="ORF">MNBD_ALPHA05-647</name>
</gene>
<protein>
    <submittedName>
        <fullName evidence="1">Uncharacterized protein</fullName>
    </submittedName>
</protein>
<dbReference type="EMBL" id="UOEH01000403">
    <property type="protein sequence ID" value="VAW03642.1"/>
    <property type="molecule type" value="Genomic_DNA"/>
</dbReference>
<accession>A0A3B0SN10</accession>
<evidence type="ECO:0000313" key="1">
    <source>
        <dbReference type="EMBL" id="VAW03642.1"/>
    </source>
</evidence>